<gene>
    <name evidence="1" type="ORF">A7978_06050</name>
</gene>
<proteinExistence type="predicted"/>
<dbReference type="AlphaFoldDB" id="A0A172XD68"/>
<accession>A0A172XD68</accession>
<name>A0A172XD68_BORTU</name>
<sequence>MPYKIISRSELRQGYYMARKAGQQKDCKFRHLLEKLDSLFPRIDHQTFLSIVKYLARRLI</sequence>
<protein>
    <submittedName>
        <fullName evidence="1">Uncharacterized protein</fullName>
    </submittedName>
</protein>
<dbReference type="EMBL" id="CP015631">
    <property type="protein sequence ID" value="ANF34487.1"/>
    <property type="molecule type" value="Genomic_DNA"/>
</dbReference>
<evidence type="ECO:0000313" key="2">
    <source>
        <dbReference type="Proteomes" id="UP000264231"/>
    </source>
</evidence>
<organism evidence="1 2">
    <name type="scientific">Borrelia turicatae</name>
    <dbReference type="NCBI Taxonomy" id="142"/>
    <lineage>
        <taxon>Bacteria</taxon>
        <taxon>Pseudomonadati</taxon>
        <taxon>Spirochaetota</taxon>
        <taxon>Spirochaetia</taxon>
        <taxon>Spirochaetales</taxon>
        <taxon>Borreliaceae</taxon>
        <taxon>Borrelia</taxon>
    </lineage>
</organism>
<dbReference type="RefSeq" id="WP_162884391.1">
    <property type="nucleotide sequence ID" value="NZ_CP015631.1"/>
</dbReference>
<dbReference type="Proteomes" id="UP000264231">
    <property type="component" value="Plasmid lp24"/>
</dbReference>
<reference evidence="1 2" key="1">
    <citation type="submission" date="2016-05" db="EMBL/GenBank/DDBJ databases">
        <title>Chromosome and linear plasmid sequence of a 2015 human isolate of tick-borne relapsing fever spirochete, Borrelia turicatae.</title>
        <authorList>
            <person name="Kingry L.C."/>
            <person name="Dhwani B."/>
            <person name="Replogle A."/>
            <person name="Sexton C."/>
            <person name="Rowe L."/>
            <person name="Stermole B.M."/>
            <person name="Christensen A.M."/>
            <person name="Schriefer M.E."/>
        </authorList>
    </citation>
    <scope>NUCLEOTIDE SEQUENCE [LARGE SCALE GENOMIC DNA]</scope>
    <source>
        <strain evidence="1 2">BTE5EL</strain>
        <plasmid evidence="1 2">lp24</plasmid>
    </source>
</reference>
<keyword evidence="1" id="KW-0614">Plasmid</keyword>
<geneLocation type="plasmid" evidence="1 2">
    <name>lp24</name>
</geneLocation>
<evidence type="ECO:0000313" key="1">
    <source>
        <dbReference type="EMBL" id="ANF34487.1"/>
    </source>
</evidence>